<evidence type="ECO:0000313" key="2">
    <source>
        <dbReference type="Proteomes" id="UP000248168"/>
    </source>
</evidence>
<proteinExistence type="predicted"/>
<evidence type="ECO:0000313" key="1">
    <source>
        <dbReference type="EMBL" id="SPP63970.1"/>
    </source>
</evidence>
<dbReference type="InParanoid" id="A0A330L2K2"/>
<protein>
    <submittedName>
        <fullName evidence="1">Uncharacterized protein</fullName>
    </submittedName>
</protein>
<dbReference type="EMBL" id="OUNR01000001">
    <property type="protein sequence ID" value="SPP63970.1"/>
    <property type="molecule type" value="Genomic_DNA"/>
</dbReference>
<sequence length="60" mass="7083">MHERKGHMIAQKFERLFSWALSCNERQANQKHVESTQSFTDTSQLIRGQGEAILAHYYWS</sequence>
<accession>A0A330L2K2</accession>
<dbReference type="AlphaFoldDB" id="A0A330L2K2"/>
<keyword evidence="2" id="KW-1185">Reference proteome</keyword>
<name>A0A330L2K2_9BACT</name>
<organism evidence="1 2">
    <name type="scientific">Nitrospira lenta</name>
    <dbReference type="NCBI Taxonomy" id="1436998"/>
    <lineage>
        <taxon>Bacteria</taxon>
        <taxon>Pseudomonadati</taxon>
        <taxon>Nitrospirota</taxon>
        <taxon>Nitrospiria</taxon>
        <taxon>Nitrospirales</taxon>
        <taxon>Nitrospiraceae</taxon>
        <taxon>Nitrospira</taxon>
    </lineage>
</organism>
<reference evidence="2" key="1">
    <citation type="submission" date="2018-04" db="EMBL/GenBank/DDBJ databases">
        <authorList>
            <person name="Lucker S."/>
            <person name="Sakoula D."/>
        </authorList>
    </citation>
    <scope>NUCLEOTIDE SEQUENCE [LARGE SCALE GENOMIC DNA]</scope>
</reference>
<gene>
    <name evidence="1" type="ORF">NITLEN_11056</name>
</gene>
<dbReference type="Proteomes" id="UP000248168">
    <property type="component" value="Unassembled WGS sequence"/>
</dbReference>